<gene>
    <name evidence="1" type="ORF">M4L21_05070</name>
</gene>
<accession>A0A9X4L807</accession>
<evidence type="ECO:0000313" key="2">
    <source>
        <dbReference type="Proteomes" id="UP001152302"/>
    </source>
</evidence>
<protein>
    <submittedName>
        <fullName evidence="1">DUF1381 domain-containing protein</fullName>
    </submittedName>
</protein>
<proteinExistence type="predicted"/>
<reference evidence="1" key="1">
    <citation type="submission" date="2022-05" db="EMBL/GenBank/DDBJ databases">
        <title>Comparative genomics of Staphylococcus equorum isolates.</title>
        <authorList>
            <person name="Luelf R.H."/>
        </authorList>
    </citation>
    <scope>NUCLEOTIDE SEQUENCE</scope>
    <source>
        <strain evidence="1">TMW 2.2343</strain>
    </source>
</reference>
<comment type="caution">
    <text evidence="1">The sequence shown here is derived from an EMBL/GenBank/DDBJ whole genome shotgun (WGS) entry which is preliminary data.</text>
</comment>
<evidence type="ECO:0000313" key="1">
    <source>
        <dbReference type="EMBL" id="MDG0858695.1"/>
    </source>
</evidence>
<dbReference type="RefSeq" id="WP_082587044.1">
    <property type="nucleotide sequence ID" value="NZ_JAMBPV010000005.1"/>
</dbReference>
<dbReference type="EMBL" id="JAMBPX010000003">
    <property type="protein sequence ID" value="MDG0858695.1"/>
    <property type="molecule type" value="Genomic_DNA"/>
</dbReference>
<dbReference type="InterPro" id="IPR009812">
    <property type="entry name" value="DUF1381"/>
</dbReference>
<name>A0A9X4L807_9STAP</name>
<sequence length="47" mass="5466">MQYLITKVTDSTGYPFTHVTKARENETFIVVDAESKEEAIKRMESDR</sequence>
<dbReference type="AlphaFoldDB" id="A0A9X4L807"/>
<organism evidence="1 2">
    <name type="scientific">Staphylococcus equorum</name>
    <dbReference type="NCBI Taxonomy" id="246432"/>
    <lineage>
        <taxon>Bacteria</taxon>
        <taxon>Bacillati</taxon>
        <taxon>Bacillota</taxon>
        <taxon>Bacilli</taxon>
        <taxon>Bacillales</taxon>
        <taxon>Staphylococcaceae</taxon>
        <taxon>Staphylococcus</taxon>
    </lineage>
</organism>
<dbReference type="Pfam" id="PF07129">
    <property type="entry name" value="DUF1381"/>
    <property type="match status" value="1"/>
</dbReference>
<dbReference type="Proteomes" id="UP001152302">
    <property type="component" value="Unassembled WGS sequence"/>
</dbReference>